<name>A0A4U5NB71_STECR</name>
<gene>
    <name evidence="1" type="ORF">L596_014156</name>
</gene>
<organism evidence="1 2">
    <name type="scientific">Steinernema carpocapsae</name>
    <name type="common">Entomopathogenic nematode</name>
    <dbReference type="NCBI Taxonomy" id="34508"/>
    <lineage>
        <taxon>Eukaryota</taxon>
        <taxon>Metazoa</taxon>
        <taxon>Ecdysozoa</taxon>
        <taxon>Nematoda</taxon>
        <taxon>Chromadorea</taxon>
        <taxon>Rhabditida</taxon>
        <taxon>Tylenchina</taxon>
        <taxon>Panagrolaimomorpha</taxon>
        <taxon>Strongyloidoidea</taxon>
        <taxon>Steinernematidae</taxon>
        <taxon>Steinernema</taxon>
    </lineage>
</organism>
<protein>
    <submittedName>
        <fullName evidence="1">Uncharacterized protein</fullName>
    </submittedName>
</protein>
<evidence type="ECO:0000313" key="1">
    <source>
        <dbReference type="EMBL" id="TKR80018.1"/>
    </source>
</evidence>
<dbReference type="EMBL" id="AZBU02000004">
    <property type="protein sequence ID" value="TKR80018.1"/>
    <property type="molecule type" value="Genomic_DNA"/>
</dbReference>
<accession>A0A4U5NB71</accession>
<dbReference type="STRING" id="34508.A0A4U5NB71"/>
<sequence length="355" mass="40149">MTDLESQANFKRFVEQNLGDKGITAKSKIVRTINRIENSNGFFKSVSNQEILQIGGRKGKTLLLGNNDGLTRVNPNKVDLSQPSTNKASFILTTGLGKLPEHIKNQDVRQMLANYLQRNNLAIEEAILETSINLGTELKCNSFSDYVKLTEYIASTLNSLDKIAKDLKLKQMKKEGNNGVFAQALQREERQAMSIAVENGRIFESPMAALHLYRLYGEGFAKILPEDSDFYFGERVKILLNGDQCVVEALQENSIAVKVLLMSNETFGILVEREGKPLIATVFSDMLMTGRFAKNAQKRFMGERQRQNNEDTAELVKSVGREFGIQDWKPLFYIRVGFSAQKRSTNWKNSRQWTT</sequence>
<keyword evidence="2" id="KW-1185">Reference proteome</keyword>
<proteinExistence type="predicted"/>
<reference evidence="1 2" key="2">
    <citation type="journal article" date="2019" name="G3 (Bethesda)">
        <title>Hybrid Assembly of the Genome of the Entomopathogenic Nematode Steinernema carpocapsae Identifies the X-Chromosome.</title>
        <authorList>
            <person name="Serra L."/>
            <person name="Macchietto M."/>
            <person name="Macias-Munoz A."/>
            <person name="McGill C.J."/>
            <person name="Rodriguez I.M."/>
            <person name="Rodriguez B."/>
            <person name="Murad R."/>
            <person name="Mortazavi A."/>
        </authorList>
    </citation>
    <scope>NUCLEOTIDE SEQUENCE [LARGE SCALE GENOMIC DNA]</scope>
    <source>
        <strain evidence="1 2">ALL</strain>
    </source>
</reference>
<comment type="caution">
    <text evidence="1">The sequence shown here is derived from an EMBL/GenBank/DDBJ whole genome shotgun (WGS) entry which is preliminary data.</text>
</comment>
<evidence type="ECO:0000313" key="2">
    <source>
        <dbReference type="Proteomes" id="UP000298663"/>
    </source>
</evidence>
<reference evidence="1 2" key="1">
    <citation type="journal article" date="2015" name="Genome Biol.">
        <title>Comparative genomics of Steinernema reveals deeply conserved gene regulatory networks.</title>
        <authorList>
            <person name="Dillman A.R."/>
            <person name="Macchietto M."/>
            <person name="Porter C.F."/>
            <person name="Rogers A."/>
            <person name="Williams B."/>
            <person name="Antoshechkin I."/>
            <person name="Lee M.M."/>
            <person name="Goodwin Z."/>
            <person name="Lu X."/>
            <person name="Lewis E.E."/>
            <person name="Goodrich-Blair H."/>
            <person name="Stock S.P."/>
            <person name="Adams B.J."/>
            <person name="Sternberg P.W."/>
            <person name="Mortazavi A."/>
        </authorList>
    </citation>
    <scope>NUCLEOTIDE SEQUENCE [LARGE SCALE GENOMIC DNA]</scope>
    <source>
        <strain evidence="1 2">ALL</strain>
    </source>
</reference>
<dbReference type="Proteomes" id="UP000298663">
    <property type="component" value="Unassembled WGS sequence"/>
</dbReference>
<dbReference type="AlphaFoldDB" id="A0A4U5NB71"/>